<proteinExistence type="predicted"/>
<name>A0ABQ7H238_DUNSA</name>
<sequence>MVANDASCNPFLVFPSHKATLRHLVFKYSAGYFHEPYSETAKIPVDRALLAMLSPPHPEQRARVRACLHGLEELHLGVSGMCFLNPESEPTATELGGLLGAHAPMLKRLYISRSHSACILRALPSPERLVELDVSGGIDKLDFEEIIRFTHLEKLRLRMVRDVPACQGALPKLIRLRVLDVLDLQLLCYPGALPRSLQELRLEEVKMSCLPQLTALLWCVAEGQLPACKKIHAKEVVGGIERSYSNDHHEIDEGMRVSVTNLRQALDAVADRTVVEVDTYDCQLPREHDSDDMRDLGYDNLIWSPFELFPSIGHVDLRDVNIRAQDFEEMARLCPGLQGIRLAKCEFSRVGMVKWLFDMARLTSLEVNAECDALESHGSTVLVSAMWVAMFGSQGRQVSVYLSCICRDGFYEGPEMDAEVKSVMEKLEHSWQSLSPRRAHGVSFEVIHEIEHVEFF</sequence>
<reference evidence="2" key="1">
    <citation type="submission" date="2017-08" db="EMBL/GenBank/DDBJ databases">
        <authorList>
            <person name="Polle J.E."/>
            <person name="Barry K."/>
            <person name="Cushman J."/>
            <person name="Schmutz J."/>
            <person name="Tran D."/>
            <person name="Hathwaick L.T."/>
            <person name="Yim W.C."/>
            <person name="Jenkins J."/>
            <person name="Mckie-Krisberg Z.M."/>
            <person name="Prochnik S."/>
            <person name="Lindquist E."/>
            <person name="Dockter R.B."/>
            <person name="Adam C."/>
            <person name="Molina H."/>
            <person name="Bunkerborg J."/>
            <person name="Jin E."/>
            <person name="Buchheim M."/>
            <person name="Magnuson J."/>
        </authorList>
    </citation>
    <scope>NUCLEOTIDE SEQUENCE</scope>
    <source>
        <strain evidence="2">CCAP 19/18</strain>
    </source>
</reference>
<accession>A0ABQ7H238</accession>
<dbReference type="InterPro" id="IPR032675">
    <property type="entry name" value="LRR_dom_sf"/>
</dbReference>
<evidence type="ECO:0000313" key="3">
    <source>
        <dbReference type="Proteomes" id="UP000815325"/>
    </source>
</evidence>
<comment type="subcellular location">
    <subcellularLocation>
        <location evidence="1">Cytoplasm</location>
        <location evidence="1">Cytoskeleton</location>
        <location evidence="1">Cilium axoneme</location>
    </subcellularLocation>
</comment>
<protein>
    <submittedName>
        <fullName evidence="2">Uncharacterized protein</fullName>
    </submittedName>
</protein>
<keyword evidence="3" id="KW-1185">Reference proteome</keyword>
<evidence type="ECO:0000256" key="1">
    <source>
        <dbReference type="ARBA" id="ARBA00004430"/>
    </source>
</evidence>
<organism evidence="2 3">
    <name type="scientific">Dunaliella salina</name>
    <name type="common">Green alga</name>
    <name type="synonym">Protococcus salinus</name>
    <dbReference type="NCBI Taxonomy" id="3046"/>
    <lineage>
        <taxon>Eukaryota</taxon>
        <taxon>Viridiplantae</taxon>
        <taxon>Chlorophyta</taxon>
        <taxon>core chlorophytes</taxon>
        <taxon>Chlorophyceae</taxon>
        <taxon>CS clade</taxon>
        <taxon>Chlamydomonadales</taxon>
        <taxon>Dunaliellaceae</taxon>
        <taxon>Dunaliella</taxon>
    </lineage>
</organism>
<dbReference type="Proteomes" id="UP000815325">
    <property type="component" value="Unassembled WGS sequence"/>
</dbReference>
<dbReference type="SUPFAM" id="SSF52047">
    <property type="entry name" value="RNI-like"/>
    <property type="match status" value="1"/>
</dbReference>
<gene>
    <name evidence="2" type="ORF">DUNSADRAFT_15130</name>
</gene>
<evidence type="ECO:0000313" key="2">
    <source>
        <dbReference type="EMBL" id="KAF5840929.1"/>
    </source>
</evidence>
<comment type="caution">
    <text evidence="2">The sequence shown here is derived from an EMBL/GenBank/DDBJ whole genome shotgun (WGS) entry which is preliminary data.</text>
</comment>
<dbReference type="EMBL" id="MU069500">
    <property type="protein sequence ID" value="KAF5840929.1"/>
    <property type="molecule type" value="Genomic_DNA"/>
</dbReference>
<dbReference type="Gene3D" id="3.80.10.10">
    <property type="entry name" value="Ribonuclease Inhibitor"/>
    <property type="match status" value="1"/>
</dbReference>